<evidence type="ECO:0000256" key="1">
    <source>
        <dbReference type="RuleBase" id="RU003682"/>
    </source>
</evidence>
<feature type="domain" description="Fe2OG dioxygenase" evidence="3">
    <location>
        <begin position="237"/>
        <end position="363"/>
    </location>
</feature>
<dbReference type="InterPro" id="IPR005123">
    <property type="entry name" value="Oxoglu/Fe-dep_dioxygenase_dom"/>
</dbReference>
<dbReference type="InterPro" id="IPR050231">
    <property type="entry name" value="Iron_ascorbate_oxido_reductase"/>
</dbReference>
<dbReference type="InterPro" id="IPR026992">
    <property type="entry name" value="DIOX_N"/>
</dbReference>
<organism evidence="4 5">
    <name type="scientific">Tetraparma gracilis</name>
    <dbReference type="NCBI Taxonomy" id="2962635"/>
    <lineage>
        <taxon>Eukaryota</taxon>
        <taxon>Sar</taxon>
        <taxon>Stramenopiles</taxon>
        <taxon>Ochrophyta</taxon>
        <taxon>Bolidophyceae</taxon>
        <taxon>Parmales</taxon>
        <taxon>Triparmaceae</taxon>
        <taxon>Tetraparma</taxon>
    </lineage>
</organism>
<dbReference type="InterPro" id="IPR027443">
    <property type="entry name" value="IPNS-like_sf"/>
</dbReference>
<dbReference type="InterPro" id="IPR044861">
    <property type="entry name" value="IPNS-like_FE2OG_OXY"/>
</dbReference>
<dbReference type="Pfam" id="PF14226">
    <property type="entry name" value="DIOX_N"/>
    <property type="match status" value="1"/>
</dbReference>
<dbReference type="EMBL" id="BRYB01000231">
    <property type="protein sequence ID" value="GMI25816.1"/>
    <property type="molecule type" value="Genomic_DNA"/>
</dbReference>
<name>A0ABQ6MGY5_9STRA</name>
<keyword evidence="2" id="KW-0732">Signal</keyword>
<evidence type="ECO:0000256" key="2">
    <source>
        <dbReference type="SAM" id="SignalP"/>
    </source>
</evidence>
<dbReference type="Pfam" id="PF03171">
    <property type="entry name" value="2OG-FeII_Oxy"/>
    <property type="match status" value="1"/>
</dbReference>
<feature type="chain" id="PRO_5046459595" description="Fe2OG dioxygenase domain-containing protein" evidence="2">
    <location>
        <begin position="22"/>
        <end position="402"/>
    </location>
</feature>
<keyword evidence="5" id="KW-1185">Reference proteome</keyword>
<evidence type="ECO:0000313" key="4">
    <source>
        <dbReference type="EMBL" id="GMI25816.1"/>
    </source>
</evidence>
<reference evidence="4 5" key="1">
    <citation type="journal article" date="2023" name="Commun. Biol.">
        <title>Genome analysis of Parmales, the sister group of diatoms, reveals the evolutionary specialization of diatoms from phago-mixotrophs to photoautotrophs.</title>
        <authorList>
            <person name="Ban H."/>
            <person name="Sato S."/>
            <person name="Yoshikawa S."/>
            <person name="Yamada K."/>
            <person name="Nakamura Y."/>
            <person name="Ichinomiya M."/>
            <person name="Sato N."/>
            <person name="Blanc-Mathieu R."/>
            <person name="Endo H."/>
            <person name="Kuwata A."/>
            <person name="Ogata H."/>
        </authorList>
    </citation>
    <scope>NUCLEOTIDE SEQUENCE [LARGE SCALE GENOMIC DNA]</scope>
</reference>
<comment type="caution">
    <text evidence="4">The sequence shown here is derived from an EMBL/GenBank/DDBJ whole genome shotgun (WGS) entry which is preliminary data.</text>
</comment>
<dbReference type="PROSITE" id="PS51471">
    <property type="entry name" value="FE2OG_OXY"/>
    <property type="match status" value="1"/>
</dbReference>
<evidence type="ECO:0000313" key="5">
    <source>
        <dbReference type="Proteomes" id="UP001165060"/>
    </source>
</evidence>
<dbReference type="SUPFAM" id="SSF51197">
    <property type="entry name" value="Clavaminate synthase-like"/>
    <property type="match status" value="1"/>
</dbReference>
<dbReference type="Proteomes" id="UP001165060">
    <property type="component" value="Unassembled WGS sequence"/>
</dbReference>
<keyword evidence="1" id="KW-0408">Iron</keyword>
<feature type="signal peptide" evidence="2">
    <location>
        <begin position="1"/>
        <end position="21"/>
    </location>
</feature>
<accession>A0ABQ6MGY5</accession>
<protein>
    <recommendedName>
        <fullName evidence="3">Fe2OG dioxygenase domain-containing protein</fullName>
    </recommendedName>
</protein>
<comment type="similarity">
    <text evidence="1">Belongs to the iron/ascorbate-dependent oxidoreductase family.</text>
</comment>
<gene>
    <name evidence="4" type="ORF">TeGR_g3729</name>
</gene>
<keyword evidence="1" id="KW-0479">Metal-binding</keyword>
<dbReference type="PANTHER" id="PTHR47990">
    <property type="entry name" value="2-OXOGLUTARATE (2OG) AND FE(II)-DEPENDENT OXYGENASE SUPERFAMILY PROTEIN-RELATED"/>
    <property type="match status" value="1"/>
</dbReference>
<dbReference type="Gene3D" id="2.60.120.330">
    <property type="entry name" value="B-lactam Antibiotic, Isopenicillin N Synthase, Chain"/>
    <property type="match status" value="1"/>
</dbReference>
<proteinExistence type="inferred from homology"/>
<keyword evidence="1" id="KW-0560">Oxidoreductase</keyword>
<sequence length="402" mass="42940">MPASFIPQLLFATAMCLFVLPQLVVIPASYSTPADPAPVPASYSTPYATPAAASPAPIPVVSFHDLSPHDLSPPSLAPLAASLSAAFSSHGFAILSNVSLPAAPELLAAAEGFFGEPLEAKMRHSHGPYGTPEGGYTPQGTESVSATLASSAPHARRTGADRVENFVFRSMHSDDRDERLHPPELYTAGKRYFDEASGVLRLLNRLACEALGCPDAEYFNRRFWDGKGSNFDATPQNGNSLRLSHYPPAAPPTCAADGCGGEAERIRYGAHTDYQTFTLLLQDPRDHRGGFGGLEVLVGADWVPVLPPEGNNPGTVSLIVNCGDLTEVWSNGLWKSNLHRVTNPTSEEGWAQGRISVPFFTGPKDDTLVEPLAAAVERAGGRRFESVGAKEHLMRKLGLSNE</sequence>
<evidence type="ECO:0000259" key="3">
    <source>
        <dbReference type="PROSITE" id="PS51471"/>
    </source>
</evidence>